<dbReference type="KEGG" id="dosa:Os12g0599700"/>
<proteinExistence type="predicted"/>
<evidence type="ECO:0000256" key="1">
    <source>
        <dbReference type="SAM" id="MobiDB-lite"/>
    </source>
</evidence>
<reference evidence="3" key="2">
    <citation type="journal article" date="2008" name="Nucleic Acids Res.">
        <title>The rice annotation project database (RAP-DB): 2008 update.</title>
        <authorList>
            <consortium name="The rice annotation project (RAP)"/>
        </authorList>
    </citation>
    <scope>GENOME REANNOTATION</scope>
    <source>
        <strain evidence="3">cv. Nipponbare</strain>
    </source>
</reference>
<feature type="compositionally biased region" description="Basic residues" evidence="1">
    <location>
        <begin position="107"/>
        <end position="123"/>
    </location>
</feature>
<accession>Q0IM47</accession>
<dbReference type="Proteomes" id="UP000000763">
    <property type="component" value="Chromosome 12"/>
</dbReference>
<evidence type="ECO:0000313" key="3">
    <source>
        <dbReference type="Proteomes" id="UP000000763"/>
    </source>
</evidence>
<dbReference type="AlphaFoldDB" id="Q0IM47"/>
<name>Q0IM47_ORYSJ</name>
<evidence type="ECO:0000313" key="2">
    <source>
        <dbReference type="EMBL" id="BAF30218.1"/>
    </source>
</evidence>
<feature type="region of interest" description="Disordered" evidence="1">
    <location>
        <begin position="87"/>
        <end position="136"/>
    </location>
</feature>
<sequence>MHRMPPLISSPNSNKNNKEEINRSRVHFALDIHQEETSSIALKPSMAMGSSSLLRGGAADARVRGGAELGGGEVAAVAVGAGRDGVRGGARLAGAGDGQGQRGFQPAHHHGHRAAQQRRRHQRLSSPLAPATADVA</sequence>
<gene>
    <name evidence="2" type="ordered locus">Os12g0599700</name>
</gene>
<reference evidence="2 3" key="1">
    <citation type="journal article" date="2005" name="Nature">
        <title>The map-based sequence of the rice genome.</title>
        <authorList>
            <consortium name="International rice genome sequencing project (IRGSP)"/>
            <person name="Matsumoto T."/>
            <person name="Wu J."/>
            <person name="Kanamori H."/>
            <person name="Katayose Y."/>
            <person name="Fujisawa M."/>
            <person name="Namiki N."/>
            <person name="Mizuno H."/>
            <person name="Yamamoto K."/>
            <person name="Antonio B.A."/>
            <person name="Baba T."/>
            <person name="Sakata K."/>
            <person name="Nagamura Y."/>
            <person name="Aoki H."/>
            <person name="Arikawa K."/>
            <person name="Arita K."/>
            <person name="Bito T."/>
            <person name="Chiden Y."/>
            <person name="Fujitsuka N."/>
            <person name="Fukunaka R."/>
            <person name="Hamada M."/>
            <person name="Harada C."/>
            <person name="Hayashi A."/>
            <person name="Hijishita S."/>
            <person name="Honda M."/>
            <person name="Hosokawa S."/>
            <person name="Ichikawa Y."/>
            <person name="Idonuma A."/>
            <person name="Iijima M."/>
            <person name="Ikeda M."/>
            <person name="Ikeno M."/>
            <person name="Ito K."/>
            <person name="Ito S."/>
            <person name="Ito T."/>
            <person name="Ito Y."/>
            <person name="Ito Y."/>
            <person name="Iwabuchi A."/>
            <person name="Kamiya K."/>
            <person name="Karasawa W."/>
            <person name="Kurita K."/>
            <person name="Katagiri S."/>
            <person name="Kikuta A."/>
            <person name="Kobayashi H."/>
            <person name="Kobayashi N."/>
            <person name="Machita K."/>
            <person name="Maehara T."/>
            <person name="Masukawa M."/>
            <person name="Mizubayashi T."/>
            <person name="Mukai Y."/>
            <person name="Nagasaki H."/>
            <person name="Nagata Y."/>
            <person name="Naito S."/>
            <person name="Nakashima M."/>
            <person name="Nakama Y."/>
            <person name="Nakamichi Y."/>
            <person name="Nakamura M."/>
            <person name="Meguro A."/>
            <person name="Negishi M."/>
            <person name="Ohta I."/>
            <person name="Ohta T."/>
            <person name="Okamoto M."/>
            <person name="Ono N."/>
            <person name="Saji S."/>
            <person name="Sakaguchi M."/>
            <person name="Sakai K."/>
            <person name="Shibata M."/>
            <person name="Shimokawa T."/>
            <person name="Song J."/>
            <person name="Takazaki Y."/>
            <person name="Terasawa K."/>
            <person name="Tsugane M."/>
            <person name="Tsuji K."/>
            <person name="Ueda S."/>
            <person name="Waki K."/>
            <person name="Yamagata H."/>
            <person name="Yamamoto M."/>
            <person name="Yamamoto S."/>
            <person name="Yamane H."/>
            <person name="Yoshiki S."/>
            <person name="Yoshihara R."/>
            <person name="Yukawa K."/>
            <person name="Zhong H."/>
            <person name="Yano M."/>
            <person name="Yuan Q."/>
            <person name="Ouyang S."/>
            <person name="Liu J."/>
            <person name="Jones K.M."/>
            <person name="Gansberger K."/>
            <person name="Moffat K."/>
            <person name="Hill J."/>
            <person name="Bera J."/>
            <person name="Fadrosh D."/>
            <person name="Jin S."/>
            <person name="Johri S."/>
            <person name="Kim M."/>
            <person name="Overton L."/>
            <person name="Reardon M."/>
            <person name="Tsitrin T."/>
            <person name="Vuong H."/>
            <person name="Weaver B."/>
            <person name="Ciecko A."/>
            <person name="Tallon L."/>
            <person name="Jackson J."/>
            <person name="Pai G."/>
            <person name="Aken S.V."/>
            <person name="Utterback T."/>
            <person name="Reidmuller S."/>
            <person name="Feldblyum T."/>
            <person name="Hsiao J."/>
            <person name="Zismann V."/>
            <person name="Iobst S."/>
            <person name="de Vazeille A.R."/>
            <person name="Buell C.R."/>
            <person name="Ying K."/>
            <person name="Li Y."/>
            <person name="Lu T."/>
            <person name="Huang Y."/>
            <person name="Zhao Q."/>
            <person name="Feng Q."/>
            <person name="Zhang L."/>
            <person name="Zhu J."/>
            <person name="Weng Q."/>
            <person name="Mu J."/>
            <person name="Lu Y."/>
            <person name="Fan D."/>
            <person name="Liu Y."/>
            <person name="Guan J."/>
            <person name="Zhang Y."/>
            <person name="Yu S."/>
            <person name="Liu X."/>
            <person name="Zhang Y."/>
            <person name="Hong G."/>
            <person name="Han B."/>
            <person name="Choisne N."/>
            <person name="Demange N."/>
            <person name="Orjeda G."/>
            <person name="Samain S."/>
            <person name="Cattolico L."/>
            <person name="Pelletier E."/>
            <person name="Couloux A."/>
            <person name="Segurens B."/>
            <person name="Wincker P."/>
            <person name="D'Hont A."/>
            <person name="Scarpelli C."/>
            <person name="Weissenbach J."/>
            <person name="Salanoubat M."/>
            <person name="Quetier F."/>
            <person name="Yu Y."/>
            <person name="Kim H.R."/>
            <person name="Rambo T."/>
            <person name="Currie J."/>
            <person name="Collura K."/>
            <person name="Luo M."/>
            <person name="Yang T."/>
            <person name="Ammiraju J.S.S."/>
            <person name="Engler F."/>
            <person name="Soderlund C."/>
            <person name="Wing R.A."/>
            <person name="Palmer L.E."/>
            <person name="de la Bastide M."/>
            <person name="Spiegel L."/>
            <person name="Nascimento L."/>
            <person name="Zutavern T."/>
            <person name="O'Shaughnessy A."/>
            <person name="Dike S."/>
            <person name="Dedhia N."/>
            <person name="Preston R."/>
            <person name="Balija V."/>
            <person name="McCombie W.R."/>
            <person name="Chow T."/>
            <person name="Chen H."/>
            <person name="Chung M."/>
            <person name="Chen C."/>
            <person name="Shaw J."/>
            <person name="Wu H."/>
            <person name="Hsiao K."/>
            <person name="Chao Y."/>
            <person name="Chu M."/>
            <person name="Cheng C."/>
            <person name="Hour A."/>
            <person name="Lee P."/>
            <person name="Lin S."/>
            <person name="Lin Y."/>
            <person name="Liou J."/>
            <person name="Liu S."/>
            <person name="Hsing Y."/>
            <person name="Raghuvanshi S."/>
            <person name="Mohanty A."/>
            <person name="Bharti A.K."/>
            <person name="Gaur A."/>
            <person name="Gupta V."/>
            <person name="Kumar D."/>
            <person name="Ravi V."/>
            <person name="Vij S."/>
            <person name="Kapur A."/>
            <person name="Khurana P."/>
            <person name="Khurana P."/>
            <person name="Khurana J.P."/>
            <person name="Tyagi A.K."/>
            <person name="Gaikwad K."/>
            <person name="Singh A."/>
            <person name="Dalal V."/>
            <person name="Srivastava S."/>
            <person name="Dixit A."/>
            <person name="Pal A.K."/>
            <person name="Ghazi I.A."/>
            <person name="Yadav M."/>
            <person name="Pandit A."/>
            <person name="Bhargava A."/>
            <person name="Sureshbabu K."/>
            <person name="Batra K."/>
            <person name="Sharma T.R."/>
            <person name="Mohapatra T."/>
            <person name="Singh N.K."/>
            <person name="Messing J."/>
            <person name="Nelson A.B."/>
            <person name="Fuks G."/>
            <person name="Kavchok S."/>
            <person name="Keizer G."/>
            <person name="Linton E."/>
            <person name="Llaca V."/>
            <person name="Song R."/>
            <person name="Tanyolac B."/>
            <person name="Young S."/>
            <person name="Ho-Il K."/>
            <person name="Hahn J.H."/>
            <person name="Sangsakoo G."/>
            <person name="Vanavichit A."/>
            <person name="de Mattos Luiz.A.T."/>
            <person name="Zimmer P.D."/>
            <person name="Malone G."/>
            <person name="Dellagostin O."/>
            <person name="de Oliveira A.C."/>
            <person name="Bevan M."/>
            <person name="Bancroft I."/>
            <person name="Minx P."/>
            <person name="Cordum H."/>
            <person name="Wilson R."/>
            <person name="Cheng Z."/>
            <person name="Jin W."/>
            <person name="Jiang J."/>
            <person name="Leong S.A."/>
            <person name="Iwama H."/>
            <person name="Gojobori T."/>
            <person name="Itoh T."/>
            <person name="Niimura Y."/>
            <person name="Fujii Y."/>
            <person name="Habara T."/>
            <person name="Sakai H."/>
            <person name="Sato Y."/>
            <person name="Wilson G."/>
            <person name="Kumar K."/>
            <person name="McCouch S."/>
            <person name="Juretic N."/>
            <person name="Hoen D."/>
            <person name="Wright S."/>
            <person name="Bruskiewich R."/>
            <person name="Bureau T."/>
            <person name="Miyao A."/>
            <person name="Hirochika H."/>
            <person name="Nishikawa T."/>
            <person name="Kadowaki K."/>
            <person name="Sugiura M."/>
            <person name="Burr B."/>
            <person name="Sasaki T."/>
        </authorList>
    </citation>
    <scope>NUCLEOTIDE SEQUENCE [LARGE SCALE GENOMIC DNA]</scope>
    <source>
        <strain evidence="3">cv. Nipponbare</strain>
    </source>
</reference>
<organism evidence="2 3">
    <name type="scientific">Oryza sativa subsp. japonica</name>
    <name type="common">Rice</name>
    <dbReference type="NCBI Taxonomy" id="39947"/>
    <lineage>
        <taxon>Eukaryota</taxon>
        <taxon>Viridiplantae</taxon>
        <taxon>Streptophyta</taxon>
        <taxon>Embryophyta</taxon>
        <taxon>Tracheophyta</taxon>
        <taxon>Spermatophyta</taxon>
        <taxon>Magnoliopsida</taxon>
        <taxon>Liliopsida</taxon>
        <taxon>Poales</taxon>
        <taxon>Poaceae</taxon>
        <taxon>BOP clade</taxon>
        <taxon>Oryzoideae</taxon>
        <taxon>Oryzeae</taxon>
        <taxon>Oryzinae</taxon>
        <taxon>Oryza</taxon>
        <taxon>Oryza sativa</taxon>
    </lineage>
</organism>
<protein>
    <submittedName>
        <fullName evidence="2">Os12g0599700 protein</fullName>
    </submittedName>
</protein>
<dbReference type="EMBL" id="AP008218">
    <property type="protein sequence ID" value="BAF30218.1"/>
    <property type="molecule type" value="Genomic_DNA"/>
</dbReference>